<accession>A0A9Q0MYS9</accession>
<dbReference type="EMBL" id="WJQU01000003">
    <property type="protein sequence ID" value="KAJ6639974.1"/>
    <property type="molecule type" value="Genomic_DNA"/>
</dbReference>
<feature type="transmembrane region" description="Helical" evidence="1">
    <location>
        <begin position="6"/>
        <end position="22"/>
    </location>
</feature>
<dbReference type="Pfam" id="PF06477">
    <property type="entry name" value="DUF1091"/>
    <property type="match status" value="1"/>
</dbReference>
<dbReference type="Proteomes" id="UP001151699">
    <property type="component" value="Chromosome X"/>
</dbReference>
<evidence type="ECO:0000313" key="2">
    <source>
        <dbReference type="EMBL" id="KAJ6639974.1"/>
    </source>
</evidence>
<evidence type="ECO:0000256" key="1">
    <source>
        <dbReference type="SAM" id="Phobius"/>
    </source>
</evidence>
<dbReference type="OrthoDB" id="7741579at2759"/>
<name>A0A9Q0MYS9_9DIPT</name>
<evidence type="ECO:0000313" key="3">
    <source>
        <dbReference type="Proteomes" id="UP001151699"/>
    </source>
</evidence>
<comment type="caution">
    <text evidence="2">The sequence shown here is derived from an EMBL/GenBank/DDBJ whole genome shotgun (WGS) entry which is preliminary data.</text>
</comment>
<reference evidence="2" key="1">
    <citation type="submission" date="2022-07" db="EMBL/GenBank/DDBJ databases">
        <authorList>
            <person name="Trinca V."/>
            <person name="Uliana J.V.C."/>
            <person name="Torres T.T."/>
            <person name="Ward R.J."/>
            <person name="Monesi N."/>
        </authorList>
    </citation>
    <scope>NUCLEOTIDE SEQUENCE</scope>
    <source>
        <strain evidence="2">HSMRA1968</strain>
        <tissue evidence="2">Whole embryos</tissue>
    </source>
</reference>
<proteinExistence type="predicted"/>
<gene>
    <name evidence="2" type="ORF">Bhyg_12722</name>
</gene>
<feature type="non-terminal residue" evidence="2">
    <location>
        <position position="165"/>
    </location>
</feature>
<dbReference type="InterPro" id="IPR010512">
    <property type="entry name" value="DUF1091"/>
</dbReference>
<dbReference type="PANTHER" id="PTHR20898:SF0">
    <property type="entry name" value="DAEDALUS ON 3-RELATED"/>
    <property type="match status" value="1"/>
</dbReference>
<keyword evidence="1" id="KW-0472">Membrane</keyword>
<protein>
    <submittedName>
        <fullName evidence="2">Uncharacterized protein</fullName>
    </submittedName>
</protein>
<dbReference type="AlphaFoldDB" id="A0A9Q0MYS9"/>
<keyword evidence="1" id="KW-1133">Transmembrane helix</keyword>
<sequence>MDRVCIIKILSAVFVLVNIFYVEGWRPYTVKFYNLTYGVPHPDIFDFEVTYEDDGNIQRFGGYGDVQRQLPDAFAHVTILVDSGNGNFDKVYFNKTFSVCKFLEKDNINPIITLSYDLMSKYIEMPKGCPIIKKRYSEPEIEDFKRSQMENANLAIQFGKFDRES</sequence>
<dbReference type="PANTHER" id="PTHR20898">
    <property type="entry name" value="DAEDALUS ON 3-RELATED-RELATED"/>
    <property type="match status" value="1"/>
</dbReference>
<keyword evidence="1" id="KW-0812">Transmembrane</keyword>
<keyword evidence="3" id="KW-1185">Reference proteome</keyword>
<organism evidence="2 3">
    <name type="scientific">Pseudolycoriella hygida</name>
    <dbReference type="NCBI Taxonomy" id="35572"/>
    <lineage>
        <taxon>Eukaryota</taxon>
        <taxon>Metazoa</taxon>
        <taxon>Ecdysozoa</taxon>
        <taxon>Arthropoda</taxon>
        <taxon>Hexapoda</taxon>
        <taxon>Insecta</taxon>
        <taxon>Pterygota</taxon>
        <taxon>Neoptera</taxon>
        <taxon>Endopterygota</taxon>
        <taxon>Diptera</taxon>
        <taxon>Nematocera</taxon>
        <taxon>Sciaroidea</taxon>
        <taxon>Sciaridae</taxon>
        <taxon>Pseudolycoriella</taxon>
    </lineage>
</organism>